<dbReference type="PANTHER" id="PTHR14453">
    <property type="entry name" value="PARP/ZINC FINGER CCCH TYPE DOMAIN CONTAINING PROTEIN"/>
    <property type="match status" value="1"/>
</dbReference>
<dbReference type="InterPro" id="IPR018123">
    <property type="entry name" value="WWE-dom_subgr"/>
</dbReference>
<dbReference type="InterPro" id="IPR052056">
    <property type="entry name" value="Mono-ARTD/PARP"/>
</dbReference>
<dbReference type="PROSITE" id="PS51059">
    <property type="entry name" value="PARP_CATALYTIC"/>
    <property type="match status" value="1"/>
</dbReference>
<dbReference type="GO" id="GO:0008270">
    <property type="term" value="F:zinc ion binding"/>
    <property type="evidence" value="ECO:0007669"/>
    <property type="project" value="InterPro"/>
</dbReference>
<keyword evidence="5" id="KW-0539">Nucleus</keyword>
<comment type="subcellular location">
    <subcellularLocation>
        <location evidence="1">Nucleus</location>
    </subcellularLocation>
</comment>
<evidence type="ECO:0000313" key="10">
    <source>
        <dbReference type="EMBL" id="KAG7358102.1"/>
    </source>
</evidence>
<evidence type="ECO:0000256" key="7">
    <source>
        <dbReference type="SAM" id="SignalP"/>
    </source>
</evidence>
<dbReference type="InterPro" id="IPR001828">
    <property type="entry name" value="ANF_lig-bd_rcpt"/>
</dbReference>
<proteinExistence type="predicted"/>
<dbReference type="CDD" id="cd01439">
    <property type="entry name" value="TCCD_inducible_PARP_like"/>
    <property type="match status" value="1"/>
</dbReference>
<reference evidence="10" key="2">
    <citation type="submission" date="2021-04" db="EMBL/GenBank/DDBJ databases">
        <authorList>
            <person name="Podell S."/>
        </authorList>
    </citation>
    <scope>NUCLEOTIDE SEQUENCE</scope>
    <source>
        <strain evidence="10">Hildebrandi</strain>
    </source>
</reference>
<organism evidence="10 11">
    <name type="scientific">Nitzschia inconspicua</name>
    <dbReference type="NCBI Taxonomy" id="303405"/>
    <lineage>
        <taxon>Eukaryota</taxon>
        <taxon>Sar</taxon>
        <taxon>Stramenopiles</taxon>
        <taxon>Ochrophyta</taxon>
        <taxon>Bacillariophyta</taxon>
        <taxon>Bacillariophyceae</taxon>
        <taxon>Bacillariophycidae</taxon>
        <taxon>Bacillariales</taxon>
        <taxon>Bacillariaceae</taxon>
        <taxon>Nitzschia</taxon>
    </lineage>
</organism>
<feature type="signal peptide" evidence="7">
    <location>
        <begin position="1"/>
        <end position="17"/>
    </location>
</feature>
<evidence type="ECO:0000259" key="9">
    <source>
        <dbReference type="PROSITE" id="PS51059"/>
    </source>
</evidence>
<dbReference type="PANTHER" id="PTHR14453:SF67">
    <property type="entry name" value="POLY [ADP-RIBOSE] POLYMERASE"/>
    <property type="match status" value="1"/>
</dbReference>
<keyword evidence="3 6" id="KW-0808">Transferase</keyword>
<dbReference type="Pfam" id="PF02825">
    <property type="entry name" value="WWE"/>
    <property type="match status" value="1"/>
</dbReference>
<dbReference type="Pfam" id="PF00644">
    <property type="entry name" value="PARP"/>
    <property type="match status" value="1"/>
</dbReference>
<feature type="domain" description="PARP catalytic" evidence="9">
    <location>
        <begin position="783"/>
        <end position="991"/>
    </location>
</feature>
<dbReference type="InterPro" id="IPR004170">
    <property type="entry name" value="WWE_dom"/>
</dbReference>
<evidence type="ECO:0000256" key="1">
    <source>
        <dbReference type="ARBA" id="ARBA00004123"/>
    </source>
</evidence>
<accession>A0A9K3L9F6</accession>
<name>A0A9K3L9F6_9STRA</name>
<dbReference type="GO" id="GO:0005634">
    <property type="term" value="C:nucleus"/>
    <property type="evidence" value="ECO:0007669"/>
    <property type="project" value="UniProtKB-SubCell"/>
</dbReference>
<dbReference type="Pfam" id="PF01094">
    <property type="entry name" value="ANF_receptor"/>
    <property type="match status" value="1"/>
</dbReference>
<protein>
    <recommendedName>
        <fullName evidence="6">Poly [ADP-ribose] polymerase</fullName>
        <shortName evidence="6">PARP</shortName>
        <ecNumber evidence="6">2.4.2.-</ecNumber>
    </recommendedName>
</protein>
<dbReference type="GO" id="GO:0003714">
    <property type="term" value="F:transcription corepressor activity"/>
    <property type="evidence" value="ECO:0007669"/>
    <property type="project" value="TreeGrafter"/>
</dbReference>
<feature type="chain" id="PRO_5039932196" description="Poly [ADP-ribose] polymerase" evidence="7">
    <location>
        <begin position="18"/>
        <end position="991"/>
    </location>
</feature>
<dbReference type="GO" id="GO:0010629">
    <property type="term" value="P:negative regulation of gene expression"/>
    <property type="evidence" value="ECO:0007669"/>
    <property type="project" value="TreeGrafter"/>
</dbReference>
<feature type="domain" description="WWE" evidence="8">
    <location>
        <begin position="563"/>
        <end position="656"/>
    </location>
</feature>
<keyword evidence="10" id="KW-0675">Receptor</keyword>
<keyword evidence="2 6" id="KW-0328">Glycosyltransferase</keyword>
<comment type="caution">
    <text evidence="10">The sequence shown here is derived from an EMBL/GenBank/DDBJ whole genome shotgun (WGS) entry which is preliminary data.</text>
</comment>
<keyword evidence="4 6" id="KW-0520">NAD</keyword>
<evidence type="ECO:0000256" key="3">
    <source>
        <dbReference type="ARBA" id="ARBA00022679"/>
    </source>
</evidence>
<dbReference type="GO" id="GO:0003950">
    <property type="term" value="F:NAD+ poly-ADP-ribosyltransferase activity"/>
    <property type="evidence" value="ECO:0007669"/>
    <property type="project" value="UniProtKB-UniRule"/>
</dbReference>
<evidence type="ECO:0000259" key="8">
    <source>
        <dbReference type="PROSITE" id="PS50918"/>
    </source>
</evidence>
<dbReference type="GO" id="GO:0005737">
    <property type="term" value="C:cytoplasm"/>
    <property type="evidence" value="ECO:0007669"/>
    <property type="project" value="TreeGrafter"/>
</dbReference>
<sequence length="991" mass="110764">MLSFAALLLIGVPLTASQSSFQCGDGNFSFVPVENGRECPCSTNSFLEFVNLGCPIPASPEQDNETIFLGGILDLEDFDWPVDIFRVTVDLYNEGFFLDNNGSPINNRALTYSLGNSKCDETATIRAYWNLRTENGDVPPEGVVGTRCSGPSQALANLLGVEGIPQLSASATTGRLSDNERYPEFSRVVGPQNEHGEALAMKALLRSFGWDEISILTTDTSYSRDWETNLRKVWSGLHRDSTGSWTGVVSYSDTFRQSPEGLGVDLDSVQQVFENFPTNSLRVIVLFAHSADALRIVETAAQLKFQQDTIWIGSDLNDLRTWTLSSPSPAWIGLTPHRNRNENAMAFKDRLDDFHLSQGLQPWPRLPLFSAETVDSIVLLAHAIDLARDQPGGGDVTATLRGIVYENGVSGRIEFTINGDRKDPLYSVISMGNDGEWNEVGVASTTSATANLQMNKICWGIFGCALTEAPADTYPEPRIRLPAWASAVLVVVCLALSALAFKYWRSTQSKKRLKNELGRLQKSIVGMRAAKMTYIPNIILEDNNRRLSIESKASPRVSSLLLSASLQSSGADDGRVQWCWEETKGFLDKHDQSQMFGDPSDGWIMYDDYYNNILETAYKTQNGKGTVSLAPLDYVVDLEAMTQTKRSTGFVRNVMRWQEPPKKENSIISGTDLESTDGSQSLEFPMELQGEPQMVLVEGDVVQVSKQRDDGWAFGTKLFHAEEEIVREFVKVASTSGDAEKGIESDICADTGWFPLDWATRPPTADDLGGLQKNVFDTGELEAPSHWDPVKNPLIVQRHNLDTKSPEYQQVESAFLSTLKSRKLKIHGIERIQNMGMWQSYVVKRQTICYREAELDRPQAIQRLERCWLWHGTNKEVYEKIIQQGFNRSFCGKNATVWGKGVYFARDAEYSSRDVYSIPDSKGTKYVMACRVMVGEYCVGKINAITPDVRCSRTHSLYDSTVDRMTNPGIYVTYHDAQAYPEYIIRFKFLD</sequence>
<dbReference type="SMART" id="SM00678">
    <property type="entry name" value="WWE"/>
    <property type="match status" value="1"/>
</dbReference>
<dbReference type="AlphaFoldDB" id="A0A9K3L9F6"/>
<dbReference type="InterPro" id="IPR012317">
    <property type="entry name" value="Poly(ADP-ribose)pol_cat_dom"/>
</dbReference>
<reference evidence="10" key="1">
    <citation type="journal article" date="2021" name="Sci. Rep.">
        <title>Diploid genomic architecture of Nitzschia inconspicua, an elite biomass production diatom.</title>
        <authorList>
            <person name="Oliver A."/>
            <person name="Podell S."/>
            <person name="Pinowska A."/>
            <person name="Traller J.C."/>
            <person name="Smith S.R."/>
            <person name="McClure R."/>
            <person name="Beliaev A."/>
            <person name="Bohutskyi P."/>
            <person name="Hill E.A."/>
            <person name="Rabines A."/>
            <person name="Zheng H."/>
            <person name="Allen L.Z."/>
            <person name="Kuo A."/>
            <person name="Grigoriev I.V."/>
            <person name="Allen A.E."/>
            <person name="Hazlebeck D."/>
            <person name="Allen E.E."/>
        </authorList>
    </citation>
    <scope>NUCLEOTIDE SEQUENCE</scope>
    <source>
        <strain evidence="10">Hildebrandi</strain>
    </source>
</reference>
<keyword evidence="7" id="KW-0732">Signal</keyword>
<gene>
    <name evidence="10" type="ORF">IV203_014689</name>
</gene>
<keyword evidence="11" id="KW-1185">Reference proteome</keyword>
<dbReference type="EMBL" id="JAGRRH010000014">
    <property type="protein sequence ID" value="KAG7358102.1"/>
    <property type="molecule type" value="Genomic_DNA"/>
</dbReference>
<evidence type="ECO:0000256" key="5">
    <source>
        <dbReference type="ARBA" id="ARBA00023242"/>
    </source>
</evidence>
<evidence type="ECO:0000256" key="6">
    <source>
        <dbReference type="RuleBase" id="RU362114"/>
    </source>
</evidence>
<dbReference type="Proteomes" id="UP000693970">
    <property type="component" value="Unassembled WGS sequence"/>
</dbReference>
<dbReference type="EC" id="2.4.2.-" evidence="6"/>
<dbReference type="PROSITE" id="PS50918">
    <property type="entry name" value="WWE"/>
    <property type="match status" value="1"/>
</dbReference>
<evidence type="ECO:0000256" key="4">
    <source>
        <dbReference type="ARBA" id="ARBA00023027"/>
    </source>
</evidence>
<evidence type="ECO:0000256" key="2">
    <source>
        <dbReference type="ARBA" id="ARBA00022676"/>
    </source>
</evidence>
<dbReference type="OrthoDB" id="10027809at2759"/>
<evidence type="ECO:0000313" key="11">
    <source>
        <dbReference type="Proteomes" id="UP000693970"/>
    </source>
</evidence>